<proteinExistence type="predicted"/>
<keyword evidence="2" id="KW-0255">Endonuclease</keyword>
<dbReference type="GO" id="GO:0009307">
    <property type="term" value="P:DNA restriction-modification system"/>
    <property type="evidence" value="ECO:0007669"/>
    <property type="project" value="InterPro"/>
</dbReference>
<dbReference type="InterPro" id="IPR007560">
    <property type="entry name" value="Restrct_endonuc_IV_Mrr"/>
</dbReference>
<reference evidence="2" key="2">
    <citation type="submission" date="2023-02" db="EMBL/GenBank/DDBJ databases">
        <authorList>
            <person name="Huang Y."/>
            <person name="Zhang Y."/>
            <person name="Zhang T."/>
            <person name="Wang J."/>
        </authorList>
    </citation>
    <scope>NUCLEOTIDE SEQUENCE</scope>
    <source>
        <strain evidence="2">KJ-1</strain>
    </source>
</reference>
<gene>
    <name evidence="2" type="ORF">LF296_03930</name>
</gene>
<dbReference type="GO" id="GO:0016787">
    <property type="term" value="F:hydrolase activity"/>
    <property type="evidence" value="ECO:0007669"/>
    <property type="project" value="UniProtKB-KW"/>
</dbReference>
<accession>A0AAJ6NKB6</accession>
<evidence type="ECO:0000313" key="3">
    <source>
        <dbReference type="Proteomes" id="UP001199528"/>
    </source>
</evidence>
<sequence length="213" mass="25098">MNEILPIGTSNLPLTTLDPSQFEKFCTLLLQKDTNFEDVHRITGKGHRQYGIDICGKHRNHAFELVVFECKCWQSIDTDKIKETLDKFINKNSLKKDVKTYILMVAQDSLTLKAEELWRFYQKKLEEEFKIKSELWTGDHLTKKAQAHPEIINKFFPKAISEMFECKWMAKVNFIDTWNKALLHSDPKLRNLAENLLDNLFISHKNLESEYIF</sequence>
<dbReference type="GO" id="GO:0003677">
    <property type="term" value="F:DNA binding"/>
    <property type="evidence" value="ECO:0007669"/>
    <property type="project" value="InterPro"/>
</dbReference>
<dbReference type="EMBL" id="CP085083">
    <property type="protein sequence ID" value="WDZ51941.1"/>
    <property type="molecule type" value="Genomic_DNA"/>
</dbReference>
<keyword evidence="2" id="KW-0540">Nuclease</keyword>
<keyword evidence="2" id="KW-0378">Hydrolase</keyword>
<name>A0AAJ6NKB6_9GAMM</name>
<dbReference type="Pfam" id="PF04471">
    <property type="entry name" value="Mrr_cat"/>
    <property type="match status" value="1"/>
</dbReference>
<dbReference type="Proteomes" id="UP001199528">
    <property type="component" value="Chromosome"/>
</dbReference>
<dbReference type="AlphaFoldDB" id="A0AAJ6NKB6"/>
<evidence type="ECO:0000313" key="2">
    <source>
        <dbReference type="EMBL" id="WDZ51941.1"/>
    </source>
</evidence>
<organism evidence="2 3">
    <name type="scientific">Acinetobacter vivianii</name>
    <dbReference type="NCBI Taxonomy" id="1776742"/>
    <lineage>
        <taxon>Bacteria</taxon>
        <taxon>Pseudomonadati</taxon>
        <taxon>Pseudomonadota</taxon>
        <taxon>Gammaproteobacteria</taxon>
        <taxon>Moraxellales</taxon>
        <taxon>Moraxellaceae</taxon>
        <taxon>Acinetobacter</taxon>
    </lineage>
</organism>
<dbReference type="Gene3D" id="3.40.1350.10">
    <property type="match status" value="1"/>
</dbReference>
<reference evidence="2" key="1">
    <citation type="journal article" date="2022" name="Front Environ Sci">
        <title>Complete genome sequence analysis of a novel alkane-degrading bacterial strain, Acinetobacter vivianii KJ-1, and its diesel degradation ability.</title>
        <authorList>
            <person name="Zhang Y."/>
            <person name="Song F."/>
            <person name="Wang J."/>
            <person name="Zhao Q."/>
            <person name="Zheng L."/>
            <person name="Wang Z."/>
            <person name="Zhang X."/>
            <person name="Gao Y."/>
            <person name="Chen G."/>
            <person name="Huang Y."/>
        </authorList>
    </citation>
    <scope>NUCLEOTIDE SEQUENCE</scope>
    <source>
        <strain evidence="2">KJ-1</strain>
    </source>
</reference>
<dbReference type="RefSeq" id="WP_272655560.1">
    <property type="nucleotide sequence ID" value="NZ_CP085083.1"/>
</dbReference>
<dbReference type="EC" id="3.1.21.-" evidence="2"/>
<dbReference type="InterPro" id="IPR011856">
    <property type="entry name" value="tRNA_endonuc-like_dom_sf"/>
</dbReference>
<feature type="domain" description="Restriction endonuclease type IV Mrr" evidence="1">
    <location>
        <begin position="16"/>
        <end position="91"/>
    </location>
</feature>
<dbReference type="KEGG" id="aviv:LF296_03930"/>
<protein>
    <submittedName>
        <fullName evidence="2">Restriction endonuclease</fullName>
        <ecNumber evidence="2">3.1.21.-</ecNumber>
    </submittedName>
</protein>
<dbReference type="GO" id="GO:0004519">
    <property type="term" value="F:endonuclease activity"/>
    <property type="evidence" value="ECO:0007669"/>
    <property type="project" value="UniProtKB-KW"/>
</dbReference>
<evidence type="ECO:0000259" key="1">
    <source>
        <dbReference type="Pfam" id="PF04471"/>
    </source>
</evidence>